<dbReference type="EMBL" id="MU006581">
    <property type="protein sequence ID" value="KAF2745682.1"/>
    <property type="molecule type" value="Genomic_DNA"/>
</dbReference>
<evidence type="ECO:0000256" key="1">
    <source>
        <dbReference type="SAM" id="Phobius"/>
    </source>
</evidence>
<reference evidence="2" key="1">
    <citation type="journal article" date="2020" name="Stud. Mycol.">
        <title>101 Dothideomycetes genomes: a test case for predicting lifestyles and emergence of pathogens.</title>
        <authorList>
            <person name="Haridas S."/>
            <person name="Albert R."/>
            <person name="Binder M."/>
            <person name="Bloem J."/>
            <person name="Labutti K."/>
            <person name="Salamov A."/>
            <person name="Andreopoulos B."/>
            <person name="Baker S."/>
            <person name="Barry K."/>
            <person name="Bills G."/>
            <person name="Bluhm B."/>
            <person name="Cannon C."/>
            <person name="Castanera R."/>
            <person name="Culley D."/>
            <person name="Daum C."/>
            <person name="Ezra D."/>
            <person name="Gonzalez J."/>
            <person name="Henrissat B."/>
            <person name="Kuo A."/>
            <person name="Liang C."/>
            <person name="Lipzen A."/>
            <person name="Lutzoni F."/>
            <person name="Magnuson J."/>
            <person name="Mondo S."/>
            <person name="Nolan M."/>
            <person name="Ohm R."/>
            <person name="Pangilinan J."/>
            <person name="Park H.-J."/>
            <person name="Ramirez L."/>
            <person name="Alfaro M."/>
            <person name="Sun H."/>
            <person name="Tritt A."/>
            <person name="Yoshinaga Y."/>
            <person name="Zwiers L.-H."/>
            <person name="Turgeon B."/>
            <person name="Goodwin S."/>
            <person name="Spatafora J."/>
            <person name="Crous P."/>
            <person name="Grigoriev I."/>
        </authorList>
    </citation>
    <scope>NUCLEOTIDE SEQUENCE</scope>
    <source>
        <strain evidence="2">CBS 119925</strain>
    </source>
</reference>
<dbReference type="Proteomes" id="UP000799440">
    <property type="component" value="Unassembled WGS sequence"/>
</dbReference>
<keyword evidence="3" id="KW-1185">Reference proteome</keyword>
<feature type="transmembrane region" description="Helical" evidence="1">
    <location>
        <begin position="36"/>
        <end position="60"/>
    </location>
</feature>
<keyword evidence="1" id="KW-0472">Membrane</keyword>
<name>A0A6A6V4W8_9PLEO</name>
<keyword evidence="1" id="KW-1133">Transmembrane helix</keyword>
<protein>
    <submittedName>
        <fullName evidence="2">Uncharacterized protein</fullName>
    </submittedName>
</protein>
<evidence type="ECO:0000313" key="3">
    <source>
        <dbReference type="Proteomes" id="UP000799440"/>
    </source>
</evidence>
<evidence type="ECO:0000313" key="2">
    <source>
        <dbReference type="EMBL" id="KAF2745682.1"/>
    </source>
</evidence>
<keyword evidence="1" id="KW-0812">Transmembrane</keyword>
<dbReference type="AlphaFoldDB" id="A0A6A6V4W8"/>
<gene>
    <name evidence="2" type="ORF">M011DRAFT_478832</name>
</gene>
<proteinExistence type="predicted"/>
<organism evidence="2 3">
    <name type="scientific">Sporormia fimetaria CBS 119925</name>
    <dbReference type="NCBI Taxonomy" id="1340428"/>
    <lineage>
        <taxon>Eukaryota</taxon>
        <taxon>Fungi</taxon>
        <taxon>Dikarya</taxon>
        <taxon>Ascomycota</taxon>
        <taxon>Pezizomycotina</taxon>
        <taxon>Dothideomycetes</taxon>
        <taxon>Pleosporomycetidae</taxon>
        <taxon>Pleosporales</taxon>
        <taxon>Sporormiaceae</taxon>
        <taxon>Sporormia</taxon>
    </lineage>
</organism>
<dbReference type="OrthoDB" id="3540210at2759"/>
<feature type="transmembrane region" description="Helical" evidence="1">
    <location>
        <begin position="556"/>
        <end position="585"/>
    </location>
</feature>
<sequence length="688" mass="76540">MTELSSQYVKRGFWVNRSEGPVLGQMLTTDTTTGNIVIALLAVCTTMGMTHLWHLVIFAWHQIRANGQPADGVHQQHQALFRTLPAPSSLAADCLKIGYAWRNKMKDQRLSLVLRTLSTASVALLFTLASLAASIFSSFAMDGTNIEVLVDSPRCGFGISNALTTNTKYLGLVHQQSGQYAEECYREAPGSRCKVFSRLNLPLTVENVTCPFGKSMCVTDGLSFDTGLMDLAADFGFNIPPREGVQFQKRTNCSVLSLEGRTSLVDGAILPQPLTKARDPLPGEKFRLIHLGTMDLKYFPGIPEEWGNVTRTYSEHMRTLQDTFTVTSLSSFPHDPNQPIKFMPELAAEDAVTALMLIWKGATVEFNETVNDPLFSAHQKRTRIDSNYGMEMTNYVSDAPVSMVGCTEEYQICATDASMNNHCTTSTKEVLSLPQSHYENIPKFEQFPEATELQSFLIQLVANSLAASQVISNTDLQTGLITSTLIGRVPNDQWTREVRRWVVTGLAKFQMLLSDYAIGPIEREPESEYQMPPPTPVMRQVCGLQKMRKSGDVVNISVFALAFIIVFTAVVFMLDLYIIRILIYIDRFQVMFSPRVDRWIQDGFLQLQRRAYEAQGDGVWEGLNDDIPVTSQAVKLPDLTTSNHLPLSKPDLKHPTNTFGSAYPETLVSESGSAGKGKMEVNVHVQQI</sequence>
<feature type="transmembrane region" description="Helical" evidence="1">
    <location>
        <begin position="112"/>
        <end position="136"/>
    </location>
</feature>
<accession>A0A6A6V4W8</accession>